<accession>A0A845SMY9</accession>
<gene>
    <name evidence="1" type="ORF">GRH90_17725</name>
</gene>
<dbReference type="Proteomes" id="UP000461443">
    <property type="component" value="Unassembled WGS sequence"/>
</dbReference>
<dbReference type="EMBL" id="WUBS01000013">
    <property type="protein sequence ID" value="NDL64577.1"/>
    <property type="molecule type" value="Genomic_DNA"/>
</dbReference>
<evidence type="ECO:0000313" key="2">
    <source>
        <dbReference type="Proteomes" id="UP000461443"/>
    </source>
</evidence>
<keyword evidence="2" id="KW-1185">Reference proteome</keyword>
<sequence length="382" mass="43409">MDKIASPFIREFFFGHSRELQYPERAITLMAERFTRVQNCCYKCKLLWAQYYKEVDNKLANAFQYFPHPAASIRNDKDVIKTIAEKFVQAEDNNNFVAPILASELHFKTPIYRILEALCLKKNQRRIDEEQAKNHFMARALINGPLKSYLAAQFCMRIRARCVNYDPIINGLYPIRLVDGRGLLIKEIASNSMADPSSEGYTSQKNVKDFISSKKTPLERMKLYSHVSVPLYVNENPSIKKMDLYKPDRVIAREAIAKTTCVGLLAGTLIDEHLRSHKKYFNDQFVVDITAPKSHKMFLDCDGIMSKISIWPDAGNNDFSDGGAEKSCNVEAAKFLSKLEDGRQIYTIGIFAVKDIAAGEELRIASLAPGEYKNKVPPRAGK</sequence>
<comment type="caution">
    <text evidence="1">The sequence shown here is derived from an EMBL/GenBank/DDBJ whole genome shotgun (WGS) entry which is preliminary data.</text>
</comment>
<organism evidence="1 2">
    <name type="scientific">Acerihabitans arboris</name>
    <dbReference type="NCBI Taxonomy" id="2691583"/>
    <lineage>
        <taxon>Bacteria</taxon>
        <taxon>Pseudomonadati</taxon>
        <taxon>Pseudomonadota</taxon>
        <taxon>Gammaproteobacteria</taxon>
        <taxon>Enterobacterales</taxon>
        <taxon>Pectobacteriaceae</taxon>
        <taxon>Acerihabitans</taxon>
    </lineage>
</organism>
<reference evidence="1 2" key="1">
    <citation type="submission" date="2019-12" db="EMBL/GenBank/DDBJ databases">
        <authorList>
            <person name="Lee S.D."/>
        </authorList>
    </citation>
    <scope>NUCLEOTIDE SEQUENCE [LARGE SCALE GENOMIC DNA]</scope>
    <source>
        <strain evidence="1 2">SAP-6</strain>
    </source>
</reference>
<dbReference type="Gene3D" id="2.170.270.10">
    <property type="entry name" value="SET domain"/>
    <property type="match status" value="1"/>
</dbReference>
<name>A0A845SMY9_9GAMM</name>
<dbReference type="AlphaFoldDB" id="A0A845SMY9"/>
<protein>
    <submittedName>
        <fullName evidence="1">Uncharacterized protein</fullName>
    </submittedName>
</protein>
<reference evidence="1 2" key="2">
    <citation type="submission" date="2020-02" db="EMBL/GenBank/DDBJ databases">
        <title>The new genus of Enterobacteriales.</title>
        <authorList>
            <person name="Kim I.S."/>
        </authorList>
    </citation>
    <scope>NUCLEOTIDE SEQUENCE [LARGE SCALE GENOMIC DNA]</scope>
    <source>
        <strain evidence="1 2">SAP-6</strain>
    </source>
</reference>
<proteinExistence type="predicted"/>
<evidence type="ECO:0000313" key="1">
    <source>
        <dbReference type="EMBL" id="NDL64577.1"/>
    </source>
</evidence>
<dbReference type="InterPro" id="IPR046341">
    <property type="entry name" value="SET_dom_sf"/>
</dbReference>
<dbReference type="RefSeq" id="WP_162367293.1">
    <property type="nucleotide sequence ID" value="NZ_WUBS01000013.1"/>
</dbReference>